<proteinExistence type="predicted"/>
<feature type="transmembrane region" description="Helical" evidence="1">
    <location>
        <begin position="69"/>
        <end position="89"/>
    </location>
</feature>
<dbReference type="EMBL" id="ML119153">
    <property type="protein sequence ID" value="RPB09301.1"/>
    <property type="molecule type" value="Genomic_DNA"/>
</dbReference>
<name>A0A3N4KLT4_9PEZI</name>
<organism evidence="2 3">
    <name type="scientific">Morchella conica CCBAS932</name>
    <dbReference type="NCBI Taxonomy" id="1392247"/>
    <lineage>
        <taxon>Eukaryota</taxon>
        <taxon>Fungi</taxon>
        <taxon>Dikarya</taxon>
        <taxon>Ascomycota</taxon>
        <taxon>Pezizomycotina</taxon>
        <taxon>Pezizomycetes</taxon>
        <taxon>Pezizales</taxon>
        <taxon>Morchellaceae</taxon>
        <taxon>Morchella</taxon>
    </lineage>
</organism>
<sequence length="203" mass="23379">MFLTLNTVCVMIKGIEWARSCRDVYIFLSFTVRFGKTVVFSFSFTFFSFPFTIPLPILPLLIVRFIAHFSYLGLGCSFYSLMFYVPSYFASYFTLVKYHFSLPPPPPSCLYLAHSLTSFDHVCHEFSFMSHQLHYSRTSLSRNSISRISCCLVRISGIGTALLHQKLFAVSYICYLVGIWLPEYANDITRCDCTAVWGIYRPS</sequence>
<feature type="transmembrane region" description="Helical" evidence="1">
    <location>
        <begin position="38"/>
        <end position="62"/>
    </location>
</feature>
<evidence type="ECO:0000313" key="3">
    <source>
        <dbReference type="Proteomes" id="UP000277580"/>
    </source>
</evidence>
<accession>A0A3N4KLT4</accession>
<gene>
    <name evidence="2" type="ORF">P167DRAFT_308297</name>
</gene>
<evidence type="ECO:0000256" key="1">
    <source>
        <dbReference type="SAM" id="Phobius"/>
    </source>
</evidence>
<dbReference type="AlphaFoldDB" id="A0A3N4KLT4"/>
<keyword evidence="1" id="KW-1133">Transmembrane helix</keyword>
<evidence type="ECO:0000313" key="2">
    <source>
        <dbReference type="EMBL" id="RPB09301.1"/>
    </source>
</evidence>
<protein>
    <submittedName>
        <fullName evidence="2">Uncharacterized protein</fullName>
    </submittedName>
</protein>
<keyword evidence="1" id="KW-0472">Membrane</keyword>
<keyword evidence="3" id="KW-1185">Reference proteome</keyword>
<keyword evidence="1" id="KW-0812">Transmembrane</keyword>
<dbReference type="Proteomes" id="UP000277580">
    <property type="component" value="Unassembled WGS sequence"/>
</dbReference>
<dbReference type="InParanoid" id="A0A3N4KLT4"/>
<reference evidence="2 3" key="1">
    <citation type="journal article" date="2018" name="Nat. Ecol. Evol.">
        <title>Pezizomycetes genomes reveal the molecular basis of ectomycorrhizal truffle lifestyle.</title>
        <authorList>
            <person name="Murat C."/>
            <person name="Payen T."/>
            <person name="Noel B."/>
            <person name="Kuo A."/>
            <person name="Morin E."/>
            <person name="Chen J."/>
            <person name="Kohler A."/>
            <person name="Krizsan K."/>
            <person name="Balestrini R."/>
            <person name="Da Silva C."/>
            <person name="Montanini B."/>
            <person name="Hainaut M."/>
            <person name="Levati E."/>
            <person name="Barry K.W."/>
            <person name="Belfiori B."/>
            <person name="Cichocki N."/>
            <person name="Clum A."/>
            <person name="Dockter R.B."/>
            <person name="Fauchery L."/>
            <person name="Guy J."/>
            <person name="Iotti M."/>
            <person name="Le Tacon F."/>
            <person name="Lindquist E.A."/>
            <person name="Lipzen A."/>
            <person name="Malagnac F."/>
            <person name="Mello A."/>
            <person name="Molinier V."/>
            <person name="Miyauchi S."/>
            <person name="Poulain J."/>
            <person name="Riccioni C."/>
            <person name="Rubini A."/>
            <person name="Sitrit Y."/>
            <person name="Splivallo R."/>
            <person name="Traeger S."/>
            <person name="Wang M."/>
            <person name="Zifcakova L."/>
            <person name="Wipf D."/>
            <person name="Zambonelli A."/>
            <person name="Paolocci F."/>
            <person name="Nowrousian M."/>
            <person name="Ottonello S."/>
            <person name="Baldrian P."/>
            <person name="Spatafora J.W."/>
            <person name="Henrissat B."/>
            <person name="Nagy L.G."/>
            <person name="Aury J.M."/>
            <person name="Wincker P."/>
            <person name="Grigoriev I.V."/>
            <person name="Bonfante P."/>
            <person name="Martin F.M."/>
        </authorList>
    </citation>
    <scope>NUCLEOTIDE SEQUENCE [LARGE SCALE GENOMIC DNA]</scope>
    <source>
        <strain evidence="2 3">CCBAS932</strain>
    </source>
</reference>